<evidence type="ECO:0000256" key="1">
    <source>
        <dbReference type="SAM" id="SignalP"/>
    </source>
</evidence>
<feature type="domain" description="Fe/B12 periplasmic-binding" evidence="2">
    <location>
        <begin position="21"/>
        <end position="279"/>
    </location>
</feature>
<comment type="caution">
    <text evidence="3">The sequence shown here is derived from an EMBL/GenBank/DDBJ whole genome shotgun (WGS) entry which is preliminary data.</text>
</comment>
<dbReference type="PANTHER" id="PTHR30535:SF4">
    <property type="entry name" value="HEMIN-BINDING PERIPLASMIC PROTEIN HMUT"/>
    <property type="match status" value="1"/>
</dbReference>
<dbReference type="InterPro" id="IPR050902">
    <property type="entry name" value="ABC_Transporter_SBP"/>
</dbReference>
<evidence type="ECO:0000259" key="2">
    <source>
        <dbReference type="PROSITE" id="PS50983"/>
    </source>
</evidence>
<dbReference type="Proteomes" id="UP001528823">
    <property type="component" value="Unassembled WGS sequence"/>
</dbReference>
<evidence type="ECO:0000313" key="3">
    <source>
        <dbReference type="EMBL" id="MDE1463172.1"/>
    </source>
</evidence>
<dbReference type="PROSITE" id="PS50983">
    <property type="entry name" value="FE_B12_PBP"/>
    <property type="match status" value="1"/>
</dbReference>
<proteinExistence type="predicted"/>
<feature type="signal peptide" evidence="1">
    <location>
        <begin position="1"/>
        <end position="18"/>
    </location>
</feature>
<feature type="chain" id="PRO_5046704729" evidence="1">
    <location>
        <begin position="19"/>
        <end position="287"/>
    </location>
</feature>
<keyword evidence="1" id="KW-0732">Signal</keyword>
<protein>
    <submittedName>
        <fullName evidence="3">ABC transporter substrate-binding protein</fullName>
    </submittedName>
</protein>
<dbReference type="InterPro" id="IPR002491">
    <property type="entry name" value="ABC_transptr_periplasmic_BD"/>
</dbReference>
<keyword evidence="4" id="KW-1185">Reference proteome</keyword>
<dbReference type="SUPFAM" id="SSF53807">
    <property type="entry name" value="Helical backbone' metal receptor"/>
    <property type="match status" value="1"/>
</dbReference>
<organism evidence="3 4">
    <name type="scientific">Spartinivicinus poritis</name>
    <dbReference type="NCBI Taxonomy" id="2994640"/>
    <lineage>
        <taxon>Bacteria</taxon>
        <taxon>Pseudomonadati</taxon>
        <taxon>Pseudomonadota</taxon>
        <taxon>Gammaproteobacteria</taxon>
        <taxon>Oceanospirillales</taxon>
        <taxon>Zooshikellaceae</taxon>
        <taxon>Spartinivicinus</taxon>
    </lineage>
</organism>
<dbReference type="Gene3D" id="3.40.50.1980">
    <property type="entry name" value="Nitrogenase molybdenum iron protein domain"/>
    <property type="match status" value="2"/>
</dbReference>
<dbReference type="Pfam" id="PF01497">
    <property type="entry name" value="Peripla_BP_2"/>
    <property type="match status" value="1"/>
</dbReference>
<dbReference type="EMBL" id="JAPMOU010000017">
    <property type="protein sequence ID" value="MDE1463172.1"/>
    <property type="molecule type" value="Genomic_DNA"/>
</dbReference>
<evidence type="ECO:0000313" key="4">
    <source>
        <dbReference type="Proteomes" id="UP001528823"/>
    </source>
</evidence>
<sequence length="287" mass="30100">MKLTALILGIILSTLSQAQQRIISAGGAMTELLYALGVGKQLVAVDTSSIYPESASKLPKIGYHRSLSLEGIISLQPTLLLGSAEMGPPNVIQQLQSLKINVQQLPTAVTMTALEKRISKVAKLVGQGSQGQALLAAIRANQQQLAKQLKAVKKPLKGVFLVQPGGRSPMVAGTGTSANTLMALAGILNPAATSVKGYRQLTSESLIAMAPEVIIVPDHMFKNSSSLDKLITQQPGLKQTPAAKNNRVITVDSSLLVGGIGPRIVQAAQKLAAEAYPELHSAIVKVP</sequence>
<dbReference type="RefSeq" id="WP_274689515.1">
    <property type="nucleotide sequence ID" value="NZ_JAPMOU010000017.1"/>
</dbReference>
<gene>
    <name evidence="3" type="ORF">ORQ98_14480</name>
</gene>
<dbReference type="PANTHER" id="PTHR30535">
    <property type="entry name" value="VITAMIN B12-BINDING PROTEIN"/>
    <property type="match status" value="1"/>
</dbReference>
<reference evidence="3 4" key="1">
    <citation type="submission" date="2022-11" db="EMBL/GenBank/DDBJ databases">
        <title>Spartinivicinus poritis sp. nov., isolated from scleractinian coral Porites lutea.</title>
        <authorList>
            <person name="Zhang G."/>
            <person name="Cai L."/>
            <person name="Wei Q."/>
        </authorList>
    </citation>
    <scope>NUCLEOTIDE SEQUENCE [LARGE SCALE GENOMIC DNA]</scope>
    <source>
        <strain evidence="3 4">A2-2</strain>
    </source>
</reference>
<accession>A0ABT5UA41</accession>
<name>A0ABT5UA41_9GAMM</name>